<keyword evidence="6" id="KW-0175">Coiled coil</keyword>
<dbReference type="PROSITE" id="PS50066">
    <property type="entry name" value="MADS_BOX_2"/>
    <property type="match status" value="1"/>
</dbReference>
<dbReference type="SUPFAM" id="SSF55455">
    <property type="entry name" value="SRF-like"/>
    <property type="match status" value="1"/>
</dbReference>
<keyword evidence="3" id="KW-0238">DNA-binding</keyword>
<accession>C5I9R9</accession>
<dbReference type="GO" id="GO:0003700">
    <property type="term" value="F:DNA-binding transcription factor activity"/>
    <property type="evidence" value="ECO:0007669"/>
    <property type="project" value="InterPro"/>
</dbReference>
<evidence type="ECO:0000256" key="3">
    <source>
        <dbReference type="ARBA" id="ARBA00023125"/>
    </source>
</evidence>
<evidence type="ECO:0000256" key="4">
    <source>
        <dbReference type="ARBA" id="ARBA00023163"/>
    </source>
</evidence>
<comment type="subcellular location">
    <subcellularLocation>
        <location evidence="1">Nucleus</location>
    </subcellularLocation>
</comment>
<keyword evidence="2" id="KW-0805">Transcription regulation</keyword>
<dbReference type="GO" id="GO:0003677">
    <property type="term" value="F:DNA binding"/>
    <property type="evidence" value="ECO:0007669"/>
    <property type="project" value="UniProtKB-KW"/>
</dbReference>
<organism evidence="9">
    <name type="scientific">Phragmipedium longifolium</name>
    <dbReference type="NCBI Taxonomy" id="53134"/>
    <lineage>
        <taxon>Eukaryota</taxon>
        <taxon>Viridiplantae</taxon>
        <taxon>Streptophyta</taxon>
        <taxon>Embryophyta</taxon>
        <taxon>Tracheophyta</taxon>
        <taxon>Spermatophyta</taxon>
        <taxon>Magnoliopsida</taxon>
        <taxon>Liliopsida</taxon>
        <taxon>Asparagales</taxon>
        <taxon>Orchidaceae</taxon>
        <taxon>Cypripedioideae</taxon>
        <taxon>Phragmipedium</taxon>
    </lineage>
</organism>
<dbReference type="InterPro" id="IPR050142">
    <property type="entry name" value="MADS-box/MEF2_TF"/>
</dbReference>
<dbReference type="GO" id="GO:0005634">
    <property type="term" value="C:nucleus"/>
    <property type="evidence" value="ECO:0007669"/>
    <property type="project" value="UniProtKB-SubCell"/>
</dbReference>
<evidence type="ECO:0000256" key="5">
    <source>
        <dbReference type="ARBA" id="ARBA00023242"/>
    </source>
</evidence>
<dbReference type="Gene3D" id="3.40.1810.10">
    <property type="entry name" value="Transcription factor, MADS-box"/>
    <property type="match status" value="1"/>
</dbReference>
<evidence type="ECO:0000259" key="8">
    <source>
        <dbReference type="PROSITE" id="PS51297"/>
    </source>
</evidence>
<dbReference type="PRINTS" id="PR00404">
    <property type="entry name" value="MADSDOMAIN"/>
</dbReference>
<dbReference type="GO" id="GO:0046983">
    <property type="term" value="F:protein dimerization activity"/>
    <property type="evidence" value="ECO:0007669"/>
    <property type="project" value="InterPro"/>
</dbReference>
<dbReference type="EMBL" id="FJ804105">
    <property type="protein sequence ID" value="ACR16044.1"/>
    <property type="molecule type" value="mRNA"/>
</dbReference>
<keyword evidence="5" id="KW-0539">Nucleus</keyword>
<gene>
    <name evidence="9" type="primary">DEF1</name>
</gene>
<dbReference type="SMART" id="SM00432">
    <property type="entry name" value="MADS"/>
    <property type="match status" value="1"/>
</dbReference>
<evidence type="ECO:0000256" key="6">
    <source>
        <dbReference type="SAM" id="Coils"/>
    </source>
</evidence>
<evidence type="ECO:0000313" key="9">
    <source>
        <dbReference type="EMBL" id="ACR16044.1"/>
    </source>
</evidence>
<dbReference type="Pfam" id="PF01486">
    <property type="entry name" value="K-box"/>
    <property type="match status" value="1"/>
</dbReference>
<dbReference type="Pfam" id="PF00319">
    <property type="entry name" value="SRF-TF"/>
    <property type="match status" value="1"/>
</dbReference>
<evidence type="ECO:0000256" key="2">
    <source>
        <dbReference type="ARBA" id="ARBA00023015"/>
    </source>
</evidence>
<reference evidence="9" key="1">
    <citation type="journal article" date="2009" name="BMC Evol. Biol.">
        <title>Positive selection and ancient duplications in the evolution of class B floral homeotic genes of orchids and grasses.</title>
        <authorList>
            <person name="Mondragon-Palomino M."/>
            <person name="Hiese L."/>
            <person name="Harter A."/>
            <person name="Koch M.A."/>
            <person name="Theissen G."/>
        </authorList>
    </citation>
    <scope>NUCLEOTIDE SEQUENCE</scope>
    <source>
        <tissue evidence="9">Flower bud</tissue>
    </source>
</reference>
<feature type="domain" description="MADS-box" evidence="7">
    <location>
        <begin position="1"/>
        <end position="61"/>
    </location>
</feature>
<dbReference type="PANTHER" id="PTHR48019">
    <property type="entry name" value="SERUM RESPONSE FACTOR HOMOLOG"/>
    <property type="match status" value="1"/>
</dbReference>
<dbReference type="InterPro" id="IPR036879">
    <property type="entry name" value="TF_MADSbox_sf"/>
</dbReference>
<evidence type="ECO:0000256" key="1">
    <source>
        <dbReference type="ARBA" id="ARBA00004123"/>
    </source>
</evidence>
<dbReference type="InterPro" id="IPR002487">
    <property type="entry name" value="TF_Kbox"/>
</dbReference>
<dbReference type="PROSITE" id="PS51297">
    <property type="entry name" value="K_BOX"/>
    <property type="match status" value="1"/>
</dbReference>
<name>C5I9R9_9ASPA</name>
<feature type="domain" description="K-box" evidence="8">
    <location>
        <begin position="84"/>
        <end position="174"/>
    </location>
</feature>
<sequence>MGRGKIEMKKIENTTSRQVTYSKRRTGIMKKAKELTVLCDAKISIIIFSSSGKLTEYCSPSTNVTQIFRSYHQMTGIDIWNSEYERMQKTLKHLKEVNQSLRMEIRQRSGEGLEFLNLEELRGLEQNLNESIKIVRHRKYHVLSTQIDTYKKKLKSSREAYRALMHELETGEENANSGFANSEGLSGVYESLCSMVNGRHNSEVQPSELSLQGIVYGWHDLIF</sequence>
<dbReference type="Gene3D" id="1.10.287.1490">
    <property type="match status" value="1"/>
</dbReference>
<dbReference type="AlphaFoldDB" id="C5I9R9"/>
<proteinExistence type="evidence at transcript level"/>
<dbReference type="PROSITE" id="PS00350">
    <property type="entry name" value="MADS_BOX_1"/>
    <property type="match status" value="1"/>
</dbReference>
<protein>
    <submittedName>
        <fullName evidence="9">DEFICIENS-like MADS-box transcription factor</fullName>
    </submittedName>
</protein>
<dbReference type="InterPro" id="IPR002100">
    <property type="entry name" value="TF_MADSbox"/>
</dbReference>
<feature type="coiled-coil region" evidence="6">
    <location>
        <begin position="77"/>
        <end position="104"/>
    </location>
</feature>
<evidence type="ECO:0000259" key="7">
    <source>
        <dbReference type="PROSITE" id="PS50066"/>
    </source>
</evidence>
<keyword evidence="4" id="KW-0804">Transcription</keyword>